<keyword evidence="2" id="KW-1185">Reference proteome</keyword>
<name>A0ABY7PFT4_9ACTN</name>
<dbReference type="EMBL" id="CP115300">
    <property type="protein sequence ID" value="WBO69515.1"/>
    <property type="molecule type" value="Genomic_DNA"/>
</dbReference>
<gene>
    <name evidence="1" type="ORF">O1G22_04905</name>
</gene>
<reference evidence="1 2" key="1">
    <citation type="submission" date="2022-12" db="EMBL/GenBank/DDBJ databases">
        <authorList>
            <person name="Mo P."/>
        </authorList>
    </citation>
    <scope>NUCLEOTIDE SEQUENCE [LARGE SCALE GENOMIC DNA]</scope>
    <source>
        <strain evidence="1 2">HUAS 2-6</strain>
    </source>
</reference>
<evidence type="ECO:0000313" key="2">
    <source>
        <dbReference type="Proteomes" id="UP001212326"/>
    </source>
</evidence>
<accession>A0ABY7PFT4</accession>
<organism evidence="1 2">
    <name type="scientific">Streptomyces camelliae</name>
    <dbReference type="NCBI Taxonomy" id="3004093"/>
    <lineage>
        <taxon>Bacteria</taxon>
        <taxon>Bacillati</taxon>
        <taxon>Actinomycetota</taxon>
        <taxon>Actinomycetes</taxon>
        <taxon>Kitasatosporales</taxon>
        <taxon>Streptomycetaceae</taxon>
        <taxon>Streptomyces</taxon>
    </lineage>
</organism>
<dbReference type="RefSeq" id="WP_270086697.1">
    <property type="nucleotide sequence ID" value="NZ_CP115300.1"/>
</dbReference>
<protein>
    <submittedName>
        <fullName evidence="1">Uncharacterized protein</fullName>
    </submittedName>
</protein>
<proteinExistence type="predicted"/>
<dbReference type="Proteomes" id="UP001212326">
    <property type="component" value="Chromosome"/>
</dbReference>
<sequence>MLDDLGPGGRTIQVRLPEQERDVIADGALLTSVLTALAADA</sequence>
<evidence type="ECO:0000313" key="1">
    <source>
        <dbReference type="EMBL" id="WBO69515.1"/>
    </source>
</evidence>